<feature type="binding site" description="axial binding residue" evidence="6">
    <location>
        <position position="144"/>
    </location>
    <ligand>
        <name>heme c</name>
        <dbReference type="ChEBI" id="CHEBI:61717"/>
    </ligand>
    <ligandPart>
        <name>Fe</name>
        <dbReference type="ChEBI" id="CHEBI:18248"/>
    </ligandPart>
</feature>
<name>A0A0X3TMU0_9RHOB</name>
<dbReference type="PIRSF" id="PIRSF000027">
    <property type="entry name" value="Cytc_c_prime"/>
    <property type="match status" value="1"/>
</dbReference>
<evidence type="ECO:0000313" key="10">
    <source>
        <dbReference type="Proteomes" id="UP000053791"/>
    </source>
</evidence>
<proteinExistence type="predicted"/>
<evidence type="ECO:0000256" key="4">
    <source>
        <dbReference type="ARBA" id="ARBA00022982"/>
    </source>
</evidence>
<feature type="binding site" description="covalent" evidence="7">
    <location>
        <position position="143"/>
    </location>
    <ligand>
        <name>heme c</name>
        <dbReference type="ChEBI" id="CHEBI:61717"/>
    </ligand>
</feature>
<keyword evidence="10" id="KW-1185">Reference proteome</keyword>
<accession>A0A0X3TMU0</accession>
<keyword evidence="8" id="KW-0732">Signal</keyword>
<dbReference type="Proteomes" id="UP000053791">
    <property type="component" value="Unassembled WGS sequence"/>
</dbReference>
<keyword evidence="2 7" id="KW-0349">Heme</keyword>
<feature type="signal peptide" evidence="8">
    <location>
        <begin position="1"/>
        <end position="21"/>
    </location>
</feature>
<reference evidence="9 10" key="1">
    <citation type="submission" date="2015-12" db="EMBL/GenBank/DDBJ databases">
        <authorList>
            <person name="Shamseldin A."/>
            <person name="Moawad H."/>
            <person name="Abd El-Rahim W.M."/>
            <person name="Sadowsky M.J."/>
        </authorList>
    </citation>
    <scope>NUCLEOTIDE SEQUENCE [LARGE SCALE GENOMIC DNA]</scope>
    <source>
        <strain evidence="9 10">ZGT118</strain>
    </source>
</reference>
<dbReference type="InterPro" id="IPR015984">
    <property type="entry name" value="Cyt_c_prime_subgr"/>
</dbReference>
<dbReference type="GO" id="GO:0042597">
    <property type="term" value="C:periplasmic space"/>
    <property type="evidence" value="ECO:0007669"/>
    <property type="project" value="InterPro"/>
</dbReference>
<keyword evidence="3 6" id="KW-0479">Metal-binding</keyword>
<keyword evidence="5 6" id="KW-0408">Iron</keyword>
<dbReference type="InterPro" id="IPR012127">
    <property type="entry name" value="Cyt_c_prime"/>
</dbReference>
<dbReference type="EMBL" id="LQBQ01000034">
    <property type="protein sequence ID" value="KUJ77058.1"/>
    <property type="molecule type" value="Genomic_DNA"/>
</dbReference>
<dbReference type="GO" id="GO:0005506">
    <property type="term" value="F:iron ion binding"/>
    <property type="evidence" value="ECO:0007669"/>
    <property type="project" value="InterPro"/>
</dbReference>
<evidence type="ECO:0000256" key="6">
    <source>
        <dbReference type="PIRSR" id="PIRSR000027-1"/>
    </source>
</evidence>
<dbReference type="InterPro" id="IPR002321">
    <property type="entry name" value="Cyt_c_II"/>
</dbReference>
<sequence>MTKIFLMIAISIVFGAGVALAQDYGAALKARQGQMRLLALNLGILGGMAKGERDYDAALAQAAADNIVAVAALNQLTAWPEGSDMGATEGTKAKTDIWTDFSGFQDKWRALAPAAAKLQAAAGQGAGEIGAALGPVGGTCKGCHDTYRAPQS</sequence>
<organism evidence="9 10">
    <name type="scientific">Ruegeria marisrubri</name>
    <dbReference type="NCBI Taxonomy" id="1685379"/>
    <lineage>
        <taxon>Bacteria</taxon>
        <taxon>Pseudomonadati</taxon>
        <taxon>Pseudomonadota</taxon>
        <taxon>Alphaproteobacteria</taxon>
        <taxon>Rhodobacterales</taxon>
        <taxon>Roseobacteraceae</taxon>
        <taxon>Ruegeria</taxon>
    </lineage>
</organism>
<dbReference type="GO" id="GO:0009055">
    <property type="term" value="F:electron transfer activity"/>
    <property type="evidence" value="ECO:0007669"/>
    <property type="project" value="InterPro"/>
</dbReference>
<feature type="binding site" description="covalent" evidence="7">
    <location>
        <position position="140"/>
    </location>
    <ligand>
        <name>heme c</name>
        <dbReference type="ChEBI" id="CHEBI:61717"/>
    </ligand>
</feature>
<comment type="PTM">
    <text evidence="7">Binds 1 heme group per subunit.</text>
</comment>
<evidence type="ECO:0000256" key="7">
    <source>
        <dbReference type="PIRSR" id="PIRSR000027-2"/>
    </source>
</evidence>
<dbReference type="PRINTS" id="PR00608">
    <property type="entry name" value="CYTCHROMECII"/>
</dbReference>
<comment type="caution">
    <text evidence="9">The sequence shown here is derived from an EMBL/GenBank/DDBJ whole genome shotgun (WGS) entry which is preliminary data.</text>
</comment>
<protein>
    <submittedName>
        <fullName evidence="9">Cytochrome C554</fullName>
    </submittedName>
</protein>
<dbReference type="Gene3D" id="1.20.120.10">
    <property type="entry name" value="Cytochrome c/b562"/>
    <property type="match status" value="1"/>
</dbReference>
<evidence type="ECO:0000256" key="1">
    <source>
        <dbReference type="ARBA" id="ARBA00022448"/>
    </source>
</evidence>
<dbReference type="GO" id="GO:0022900">
    <property type="term" value="P:electron transport chain"/>
    <property type="evidence" value="ECO:0007669"/>
    <property type="project" value="InterPro"/>
</dbReference>
<dbReference type="InterPro" id="IPR010980">
    <property type="entry name" value="Cyt_c/b562"/>
</dbReference>
<evidence type="ECO:0000256" key="2">
    <source>
        <dbReference type="ARBA" id="ARBA00022617"/>
    </source>
</evidence>
<evidence type="ECO:0000313" key="9">
    <source>
        <dbReference type="EMBL" id="KUJ77058.1"/>
    </source>
</evidence>
<feature type="chain" id="PRO_5007054195" evidence="8">
    <location>
        <begin position="22"/>
        <end position="152"/>
    </location>
</feature>
<dbReference type="SUPFAM" id="SSF47175">
    <property type="entry name" value="Cytochromes"/>
    <property type="match status" value="1"/>
</dbReference>
<dbReference type="PROSITE" id="PS51009">
    <property type="entry name" value="CYTCII"/>
    <property type="match status" value="1"/>
</dbReference>
<keyword evidence="1" id="KW-0813">Transport</keyword>
<dbReference type="AlphaFoldDB" id="A0A0X3TMU0"/>
<gene>
    <name evidence="9" type="ORF">AVO45_11045</name>
</gene>
<evidence type="ECO:0000256" key="5">
    <source>
        <dbReference type="ARBA" id="ARBA00023004"/>
    </source>
</evidence>
<dbReference type="GO" id="GO:0020037">
    <property type="term" value="F:heme binding"/>
    <property type="evidence" value="ECO:0007669"/>
    <property type="project" value="InterPro"/>
</dbReference>
<dbReference type="Pfam" id="PF01322">
    <property type="entry name" value="Cytochrom_C_2"/>
    <property type="match status" value="1"/>
</dbReference>
<evidence type="ECO:0000256" key="8">
    <source>
        <dbReference type="SAM" id="SignalP"/>
    </source>
</evidence>
<dbReference type="RefSeq" id="WP_068348100.1">
    <property type="nucleotide sequence ID" value="NZ_LQBQ01000034.1"/>
</dbReference>
<dbReference type="OrthoDB" id="7596534at2"/>
<keyword evidence="4" id="KW-0249">Electron transport</keyword>
<evidence type="ECO:0000256" key="3">
    <source>
        <dbReference type="ARBA" id="ARBA00022723"/>
    </source>
</evidence>